<dbReference type="InterPro" id="IPR018764">
    <property type="entry name" value="RskA_C"/>
</dbReference>
<dbReference type="EMBL" id="VTAV01000011">
    <property type="protein sequence ID" value="TYR34720.1"/>
    <property type="molecule type" value="Genomic_DNA"/>
</dbReference>
<gene>
    <name evidence="3" type="ORF">FXV77_14715</name>
</gene>
<dbReference type="GO" id="GO:0016989">
    <property type="term" value="F:sigma factor antagonist activity"/>
    <property type="evidence" value="ECO:0007669"/>
    <property type="project" value="TreeGrafter"/>
</dbReference>
<protein>
    <submittedName>
        <fullName evidence="3">Anti-sigma factor</fullName>
    </submittedName>
</protein>
<dbReference type="InterPro" id="IPR051474">
    <property type="entry name" value="Anti-sigma-K/W_factor"/>
</dbReference>
<comment type="caution">
    <text evidence="3">The sequence shown here is derived from an EMBL/GenBank/DDBJ whole genome shotgun (WGS) entry which is preliminary data.</text>
</comment>
<dbReference type="RefSeq" id="WP_148919994.1">
    <property type="nucleotide sequence ID" value="NZ_VTAV01000011.1"/>
</dbReference>
<keyword evidence="1" id="KW-0472">Membrane</keyword>
<sequence>MDIKEYISSGIIEAYVLGLATEQEASLLACVRKSYPEVEQAIVEAEIALEAMATAQAVRPAEHLKDDIWNRISTGSNVLPAQQAEVTLEQEPESATFRNKSRSKLTPRSRSLLAVAGLLLAISVAINIYMYRDNRVVQQDLLAANVQKEQAEKLLSSSNAQWEIINRPAVRSILLEGTPGHSDLRARVYWDTEEKSVYLIADQLPPAPEGKQYQLWAIVDGNPVDAGLVPLSETQTMYTMRTIPSAEAFAITIEKIGGSAVPTLTELRVIGNI</sequence>
<dbReference type="Proteomes" id="UP000322362">
    <property type="component" value="Unassembled WGS sequence"/>
</dbReference>
<keyword evidence="4" id="KW-1185">Reference proteome</keyword>
<evidence type="ECO:0000256" key="1">
    <source>
        <dbReference type="SAM" id="Phobius"/>
    </source>
</evidence>
<keyword evidence="1" id="KW-1133">Transmembrane helix</keyword>
<dbReference type="GO" id="GO:0005886">
    <property type="term" value="C:plasma membrane"/>
    <property type="evidence" value="ECO:0007669"/>
    <property type="project" value="InterPro"/>
</dbReference>
<feature type="domain" description="Anti-sigma K factor RskA C-terminal" evidence="2">
    <location>
        <begin position="114"/>
        <end position="263"/>
    </location>
</feature>
<dbReference type="PANTHER" id="PTHR37461">
    <property type="entry name" value="ANTI-SIGMA-K FACTOR RSKA"/>
    <property type="match status" value="1"/>
</dbReference>
<dbReference type="Pfam" id="PF10099">
    <property type="entry name" value="RskA_C"/>
    <property type="match status" value="1"/>
</dbReference>
<evidence type="ECO:0000313" key="4">
    <source>
        <dbReference type="Proteomes" id="UP000322362"/>
    </source>
</evidence>
<evidence type="ECO:0000313" key="3">
    <source>
        <dbReference type="EMBL" id="TYR34720.1"/>
    </source>
</evidence>
<organism evidence="3 4">
    <name type="scientific">Sphingobacterium phlebotomi</name>
    <dbReference type="NCBI Taxonomy" id="2605433"/>
    <lineage>
        <taxon>Bacteria</taxon>
        <taxon>Pseudomonadati</taxon>
        <taxon>Bacteroidota</taxon>
        <taxon>Sphingobacteriia</taxon>
        <taxon>Sphingobacteriales</taxon>
        <taxon>Sphingobacteriaceae</taxon>
        <taxon>Sphingobacterium</taxon>
    </lineage>
</organism>
<keyword evidence="1" id="KW-0812">Transmembrane</keyword>
<feature type="transmembrane region" description="Helical" evidence="1">
    <location>
        <begin position="112"/>
        <end position="131"/>
    </location>
</feature>
<dbReference type="AlphaFoldDB" id="A0A5D4H7D8"/>
<accession>A0A5D4H7D8</accession>
<reference evidence="3 4" key="1">
    <citation type="submission" date="2019-08" db="EMBL/GenBank/DDBJ databases">
        <title>Phlebobacter frassis gen. nov. sp. nov., a new member of family Sphingobacteriaceae isolated from sand fly rearing media.</title>
        <authorList>
            <person name="Kakumanu M.L."/>
            <person name="Marayati B.F."/>
            <person name="Wada-Katsumata A."/>
            <person name="Wasserberg G."/>
            <person name="Schal C."/>
            <person name="Apperson C.S."/>
            <person name="Ponnusamy L."/>
        </authorList>
    </citation>
    <scope>NUCLEOTIDE SEQUENCE [LARGE SCALE GENOMIC DNA]</scope>
    <source>
        <strain evidence="3 4">SSI9</strain>
    </source>
</reference>
<name>A0A5D4H7D8_9SPHI</name>
<evidence type="ECO:0000259" key="2">
    <source>
        <dbReference type="Pfam" id="PF10099"/>
    </source>
</evidence>
<proteinExistence type="predicted"/>
<dbReference type="PANTHER" id="PTHR37461:SF1">
    <property type="entry name" value="ANTI-SIGMA-K FACTOR RSKA"/>
    <property type="match status" value="1"/>
</dbReference>
<dbReference type="GO" id="GO:0006417">
    <property type="term" value="P:regulation of translation"/>
    <property type="evidence" value="ECO:0007669"/>
    <property type="project" value="TreeGrafter"/>
</dbReference>